<organism evidence="2 3">
    <name type="scientific">Cylicostephanus goldi</name>
    <name type="common">Nematode worm</name>
    <dbReference type="NCBI Taxonomy" id="71465"/>
    <lineage>
        <taxon>Eukaryota</taxon>
        <taxon>Metazoa</taxon>
        <taxon>Ecdysozoa</taxon>
        <taxon>Nematoda</taxon>
        <taxon>Chromadorea</taxon>
        <taxon>Rhabditida</taxon>
        <taxon>Rhabditina</taxon>
        <taxon>Rhabditomorpha</taxon>
        <taxon>Strongyloidea</taxon>
        <taxon>Strongylidae</taxon>
        <taxon>Cylicostephanus</taxon>
    </lineage>
</organism>
<name>A0A3P6SEF8_CYLGO</name>
<evidence type="ECO:0000313" key="3">
    <source>
        <dbReference type="Proteomes" id="UP000271889"/>
    </source>
</evidence>
<accession>A0A3P6SEF8</accession>
<keyword evidence="3" id="KW-1185">Reference proteome</keyword>
<gene>
    <name evidence="2" type="ORF">CGOC_LOCUS2455</name>
</gene>
<dbReference type="EMBL" id="UYRV01005511">
    <property type="protein sequence ID" value="VDK52691.1"/>
    <property type="molecule type" value="Genomic_DNA"/>
</dbReference>
<evidence type="ECO:0000313" key="2">
    <source>
        <dbReference type="EMBL" id="VDK52691.1"/>
    </source>
</evidence>
<evidence type="ECO:0000256" key="1">
    <source>
        <dbReference type="SAM" id="MobiDB-lite"/>
    </source>
</evidence>
<protein>
    <submittedName>
        <fullName evidence="2">Uncharacterized protein</fullName>
    </submittedName>
</protein>
<feature type="region of interest" description="Disordered" evidence="1">
    <location>
        <begin position="21"/>
        <end position="45"/>
    </location>
</feature>
<dbReference type="Proteomes" id="UP000271889">
    <property type="component" value="Unassembled WGS sequence"/>
</dbReference>
<dbReference type="OrthoDB" id="5877983at2759"/>
<reference evidence="2 3" key="1">
    <citation type="submission" date="2018-11" db="EMBL/GenBank/DDBJ databases">
        <authorList>
            <consortium name="Pathogen Informatics"/>
        </authorList>
    </citation>
    <scope>NUCLEOTIDE SEQUENCE [LARGE SCALE GENOMIC DNA]</scope>
</reference>
<proteinExistence type="predicted"/>
<sequence>MPRKRVNPAFDKAKEKFASGAAAGSGFKMDMNPPKESVRRSASPSVNLMKEKLESEETTKVVRDYLSRCL</sequence>
<dbReference type="AlphaFoldDB" id="A0A3P6SEF8"/>